<evidence type="ECO:0000313" key="2">
    <source>
        <dbReference type="Proteomes" id="UP000015102"/>
    </source>
</evidence>
<reference evidence="2" key="1">
    <citation type="submission" date="2013-02" db="EMBL/GenBank/DDBJ databases">
        <authorList>
            <person name="Hughes D."/>
        </authorList>
    </citation>
    <scope>NUCLEOTIDE SEQUENCE</scope>
    <source>
        <strain>Durham</strain>
        <strain evidence="2">NC isolate 2 -- Noor lab</strain>
    </source>
</reference>
<reference evidence="1" key="2">
    <citation type="submission" date="2015-06" db="UniProtKB">
        <authorList>
            <consortium name="EnsemblMetazoa"/>
        </authorList>
    </citation>
    <scope>IDENTIFICATION</scope>
</reference>
<evidence type="ECO:0000313" key="1">
    <source>
        <dbReference type="EnsemblMetazoa" id="MESCA010391-PA"/>
    </source>
</evidence>
<dbReference type="Proteomes" id="UP000015102">
    <property type="component" value="Unassembled WGS sequence"/>
</dbReference>
<proteinExistence type="predicted"/>
<keyword evidence="2" id="KW-1185">Reference proteome</keyword>
<dbReference type="EnsemblMetazoa" id="MESCA010391-RA">
    <property type="protein sequence ID" value="MESCA010391-PA"/>
    <property type="gene ID" value="MESCA010391"/>
</dbReference>
<name>T1H2E6_MEGSC</name>
<sequence>MHTYQNKGGCKAEEVEKRNSAKSKFFRDFNSIGTEIRRGNSIKTSINNGKITPQHSPPVRMSYLFWTFATCECPITTGRSPIYCDDLLLLDIRI</sequence>
<accession>T1H2E6</accession>
<dbReference type="AlphaFoldDB" id="T1H2E6"/>
<organism evidence="1 2">
    <name type="scientific">Megaselia scalaris</name>
    <name type="common">Humpbacked fly</name>
    <name type="synonym">Phora scalaris</name>
    <dbReference type="NCBI Taxonomy" id="36166"/>
    <lineage>
        <taxon>Eukaryota</taxon>
        <taxon>Metazoa</taxon>
        <taxon>Ecdysozoa</taxon>
        <taxon>Arthropoda</taxon>
        <taxon>Hexapoda</taxon>
        <taxon>Insecta</taxon>
        <taxon>Pterygota</taxon>
        <taxon>Neoptera</taxon>
        <taxon>Endopterygota</taxon>
        <taxon>Diptera</taxon>
        <taxon>Brachycera</taxon>
        <taxon>Muscomorpha</taxon>
        <taxon>Platypezoidea</taxon>
        <taxon>Phoridae</taxon>
        <taxon>Megaseliini</taxon>
        <taxon>Megaselia</taxon>
    </lineage>
</organism>
<dbReference type="EMBL" id="CAQQ02198991">
    <property type="status" value="NOT_ANNOTATED_CDS"/>
    <property type="molecule type" value="Genomic_DNA"/>
</dbReference>
<dbReference type="EMBL" id="CAQQ02198992">
    <property type="status" value="NOT_ANNOTATED_CDS"/>
    <property type="molecule type" value="Genomic_DNA"/>
</dbReference>
<dbReference type="EMBL" id="CAQQ02198990">
    <property type="status" value="NOT_ANNOTATED_CDS"/>
    <property type="molecule type" value="Genomic_DNA"/>
</dbReference>
<dbReference type="HOGENOM" id="CLU_2388732_0_0_1"/>
<protein>
    <submittedName>
        <fullName evidence="1">Uncharacterized protein</fullName>
    </submittedName>
</protein>